<sequence length="445" mass="45982">MSASELPIVVVGAGPAGLAAAAHLVGRGLPVLVMEAGTSASTGVREWGHVRLFSRWGELVDPAAEKLLAPTGWASPDLDTYPTGQQWAEDYLQPLAEALGERVRFGARVTGVARRGRDRVVDAGRDCEPLAVHLATPQGEQRLLARAVLDASGTWASPNPLGADGFPALGEPAAADRIAYRVPDLADPAVRARYAGKRIAVAGSGHSALTALVAFTELAEAAPGTHVVWLLRRGEVGDTFGGGDNDQLAARGALGLRAREAAQAGHVTTVTGFRTDAVHTASDGRLVLESVDGRRLDPVDEVVALTGFRPDLSWLAEVRLDLDATLEAPKALAPLIDPNVHSCGTVYPHGANELAQPEPGVFLVGMKSYGRAPTFLALTGYEQVRSVAAHLAGDQAAAERVELVLPETGVCSGAGLERPTPEESAAGCGSGCSVTEPVGASSGAA</sequence>
<organism evidence="3 4">
    <name type="scientific">Pseudonocardia eucalypti</name>
    <dbReference type="NCBI Taxonomy" id="648755"/>
    <lineage>
        <taxon>Bacteria</taxon>
        <taxon>Bacillati</taxon>
        <taxon>Actinomycetota</taxon>
        <taxon>Actinomycetes</taxon>
        <taxon>Pseudonocardiales</taxon>
        <taxon>Pseudonocardiaceae</taxon>
        <taxon>Pseudonocardia</taxon>
    </lineage>
</organism>
<dbReference type="InterPro" id="IPR050982">
    <property type="entry name" value="Auxin_biosynth/cation_transpt"/>
</dbReference>
<evidence type="ECO:0000256" key="1">
    <source>
        <dbReference type="ARBA" id="ARBA00023002"/>
    </source>
</evidence>
<dbReference type="EMBL" id="BAABJP010000004">
    <property type="protein sequence ID" value="GAA5149206.1"/>
    <property type="molecule type" value="Genomic_DNA"/>
</dbReference>
<dbReference type="Pfam" id="PF13738">
    <property type="entry name" value="Pyr_redox_3"/>
    <property type="match status" value="1"/>
</dbReference>
<dbReference type="PANTHER" id="PTHR43539">
    <property type="entry name" value="FLAVIN-BINDING MONOOXYGENASE-LIKE PROTEIN (AFU_ORTHOLOGUE AFUA_4G09220)"/>
    <property type="match status" value="1"/>
</dbReference>
<comment type="caution">
    <text evidence="3">The sequence shown here is derived from an EMBL/GenBank/DDBJ whole genome shotgun (WGS) entry which is preliminary data.</text>
</comment>
<gene>
    <name evidence="3" type="ORF">GCM10023321_12740</name>
</gene>
<proteinExistence type="predicted"/>
<protein>
    <submittedName>
        <fullName evidence="3">NAD(P)-binding domain-containing protein</fullName>
    </submittedName>
</protein>
<dbReference type="Proteomes" id="UP001428817">
    <property type="component" value="Unassembled WGS sequence"/>
</dbReference>
<name>A0ABP9PMV6_9PSEU</name>
<dbReference type="RefSeq" id="WP_345702609.1">
    <property type="nucleotide sequence ID" value="NZ_BAABJP010000004.1"/>
</dbReference>
<dbReference type="SUPFAM" id="SSF51905">
    <property type="entry name" value="FAD/NAD(P)-binding domain"/>
    <property type="match status" value="1"/>
</dbReference>
<evidence type="ECO:0000313" key="3">
    <source>
        <dbReference type="EMBL" id="GAA5149206.1"/>
    </source>
</evidence>
<accession>A0ABP9PMV6</accession>
<keyword evidence="4" id="KW-1185">Reference proteome</keyword>
<dbReference type="PRINTS" id="PR00368">
    <property type="entry name" value="FADPNR"/>
</dbReference>
<evidence type="ECO:0000313" key="4">
    <source>
        <dbReference type="Proteomes" id="UP001428817"/>
    </source>
</evidence>
<dbReference type="Gene3D" id="3.50.50.60">
    <property type="entry name" value="FAD/NAD(P)-binding domain"/>
    <property type="match status" value="1"/>
</dbReference>
<dbReference type="PANTHER" id="PTHR43539:SF78">
    <property type="entry name" value="FLAVIN-CONTAINING MONOOXYGENASE"/>
    <property type="match status" value="1"/>
</dbReference>
<evidence type="ECO:0000256" key="2">
    <source>
        <dbReference type="SAM" id="MobiDB-lite"/>
    </source>
</evidence>
<feature type="region of interest" description="Disordered" evidence="2">
    <location>
        <begin position="415"/>
        <end position="445"/>
    </location>
</feature>
<dbReference type="InterPro" id="IPR036188">
    <property type="entry name" value="FAD/NAD-bd_sf"/>
</dbReference>
<keyword evidence="1" id="KW-0560">Oxidoreductase</keyword>
<reference evidence="4" key="1">
    <citation type="journal article" date="2019" name="Int. J. Syst. Evol. Microbiol.">
        <title>The Global Catalogue of Microorganisms (GCM) 10K type strain sequencing project: providing services to taxonomists for standard genome sequencing and annotation.</title>
        <authorList>
            <consortium name="The Broad Institute Genomics Platform"/>
            <consortium name="The Broad Institute Genome Sequencing Center for Infectious Disease"/>
            <person name="Wu L."/>
            <person name="Ma J."/>
        </authorList>
    </citation>
    <scope>NUCLEOTIDE SEQUENCE [LARGE SCALE GENOMIC DNA]</scope>
    <source>
        <strain evidence="4">JCM 18303</strain>
    </source>
</reference>
<dbReference type="PRINTS" id="PR00411">
    <property type="entry name" value="PNDRDTASEI"/>
</dbReference>